<comment type="caution">
    <text evidence="2">The sequence shown here is derived from an EMBL/GenBank/DDBJ whole genome shotgun (WGS) entry which is preliminary data.</text>
</comment>
<feature type="region of interest" description="Disordered" evidence="1">
    <location>
        <begin position="1"/>
        <end position="54"/>
    </location>
</feature>
<organism evidence="2">
    <name type="scientific">Brassica cretica</name>
    <name type="common">Mustard</name>
    <dbReference type="NCBI Taxonomy" id="69181"/>
    <lineage>
        <taxon>Eukaryota</taxon>
        <taxon>Viridiplantae</taxon>
        <taxon>Streptophyta</taxon>
        <taxon>Embryophyta</taxon>
        <taxon>Tracheophyta</taxon>
        <taxon>Spermatophyta</taxon>
        <taxon>Magnoliopsida</taxon>
        <taxon>eudicotyledons</taxon>
        <taxon>Gunneridae</taxon>
        <taxon>Pentapetalae</taxon>
        <taxon>rosids</taxon>
        <taxon>malvids</taxon>
        <taxon>Brassicales</taxon>
        <taxon>Brassicaceae</taxon>
        <taxon>Brassiceae</taxon>
        <taxon>Brassica</taxon>
    </lineage>
</organism>
<evidence type="ECO:0000256" key="1">
    <source>
        <dbReference type="SAM" id="MobiDB-lite"/>
    </source>
</evidence>
<accession>A0A8S9GTR1</accession>
<protein>
    <recommendedName>
        <fullName evidence="3">No apical meristem-associated C-terminal domain-containing protein</fullName>
    </recommendedName>
</protein>
<gene>
    <name evidence="2" type="ORF">F2Q70_00019964</name>
</gene>
<proteinExistence type="predicted"/>
<evidence type="ECO:0000313" key="2">
    <source>
        <dbReference type="EMBL" id="KAF2548939.1"/>
    </source>
</evidence>
<reference evidence="2" key="1">
    <citation type="submission" date="2019-12" db="EMBL/GenBank/DDBJ databases">
        <title>Genome sequencing and annotation of Brassica cretica.</title>
        <authorList>
            <person name="Studholme D.J."/>
            <person name="Sarris P.F."/>
        </authorList>
    </citation>
    <scope>NUCLEOTIDE SEQUENCE</scope>
    <source>
        <strain evidence="2">PFS-102/07</strain>
        <tissue evidence="2">Leaf</tissue>
    </source>
</reference>
<sequence length="229" mass="25811">DVRGGVHSLEQNIKDRQSRGVHSVEQNSSKATEADSADDDEVTNRPPGVKVAKARSKKTMVDGKELSEFQTMWSIKKQDLALKERLSKMKLLDSLIAKQGPLADYEEALKKKLIHDFCVTSERVKEWTNHGLAVLMSSSKAIEADSADDDEVTNRPTGVKAAKTRSKKTMVDRKELSEFQTMWSIKKQDLALEERMSKMKVTSERVKEWKNHGLVVLMCSHSRACCPHV</sequence>
<dbReference type="AlphaFoldDB" id="A0A8S9GTR1"/>
<evidence type="ECO:0008006" key="3">
    <source>
        <dbReference type="Google" id="ProtNLM"/>
    </source>
</evidence>
<name>A0A8S9GTR1_BRACR</name>
<dbReference type="EMBL" id="QGKY02001925">
    <property type="protein sequence ID" value="KAF2548939.1"/>
    <property type="molecule type" value="Genomic_DNA"/>
</dbReference>
<feature type="non-terminal residue" evidence="2">
    <location>
        <position position="1"/>
    </location>
</feature>